<evidence type="ECO:0000313" key="2">
    <source>
        <dbReference type="Proteomes" id="UP000054498"/>
    </source>
</evidence>
<protein>
    <submittedName>
        <fullName evidence="1">Uncharacterized protein</fullName>
    </submittedName>
</protein>
<dbReference type="AlphaFoldDB" id="A0A0D2N5F0"/>
<dbReference type="Proteomes" id="UP000054498">
    <property type="component" value="Unassembled WGS sequence"/>
</dbReference>
<name>A0A0D2N5F0_9CHLO</name>
<gene>
    <name evidence="1" type="ORF">MNEG_6799</name>
</gene>
<dbReference type="GeneID" id="25739675"/>
<dbReference type="STRING" id="145388.A0A0D2N5F0"/>
<accession>A0A0D2N5F0</accession>
<proteinExistence type="predicted"/>
<keyword evidence="2" id="KW-1185">Reference proteome</keyword>
<organism evidence="1 2">
    <name type="scientific">Monoraphidium neglectum</name>
    <dbReference type="NCBI Taxonomy" id="145388"/>
    <lineage>
        <taxon>Eukaryota</taxon>
        <taxon>Viridiplantae</taxon>
        <taxon>Chlorophyta</taxon>
        <taxon>core chlorophytes</taxon>
        <taxon>Chlorophyceae</taxon>
        <taxon>CS clade</taxon>
        <taxon>Sphaeropleales</taxon>
        <taxon>Selenastraceae</taxon>
        <taxon>Monoraphidium</taxon>
    </lineage>
</organism>
<sequence>MQRFLAKLEAVLESEELSPGLINFIKHAAGSALQDLSLPDDATSNSVMNSGATGGSQSAAAAGADAQGFEALDLQLRFAHDCQAKGCADAACPLCERSPDRPCSRQLDRSFVVGDRLAARCGGSLRLELVRRCSGELYTGALPDGLYLELRVVEGALYEKRFADQAYGLAHASEADIEAISLPPAAANGGALLALGLMDSRPSSDLSCGGRSGRGGVTTLDMQILHGFAMLPELRALGKATEVTAAAIAPLTNVRPAISMGFAVASARMKGDVKVELPLTTGKVKGIVNLGKAACAKLKDLRAAAAELQKLLALGEDAWEEVVEHVGQAVEPDTRMRAWFEGTG</sequence>
<dbReference type="OrthoDB" id="505967at2759"/>
<reference evidence="1 2" key="1">
    <citation type="journal article" date="2013" name="BMC Genomics">
        <title>Reconstruction of the lipid metabolism for the microalga Monoraphidium neglectum from its genome sequence reveals characteristics suitable for biofuel production.</title>
        <authorList>
            <person name="Bogen C."/>
            <person name="Al-Dilaimi A."/>
            <person name="Albersmeier A."/>
            <person name="Wichmann J."/>
            <person name="Grundmann M."/>
            <person name="Rupp O."/>
            <person name="Lauersen K.J."/>
            <person name="Blifernez-Klassen O."/>
            <person name="Kalinowski J."/>
            <person name="Goesmann A."/>
            <person name="Mussgnug J.H."/>
            <person name="Kruse O."/>
        </authorList>
    </citation>
    <scope>NUCLEOTIDE SEQUENCE [LARGE SCALE GENOMIC DNA]</scope>
    <source>
        <strain evidence="1 2">SAG 48.87</strain>
    </source>
</reference>
<dbReference type="EMBL" id="KK101361">
    <property type="protein sequence ID" value="KIZ01161.1"/>
    <property type="molecule type" value="Genomic_DNA"/>
</dbReference>
<evidence type="ECO:0000313" key="1">
    <source>
        <dbReference type="EMBL" id="KIZ01161.1"/>
    </source>
</evidence>
<dbReference type="KEGG" id="mng:MNEG_6799"/>
<dbReference type="RefSeq" id="XP_013900180.1">
    <property type="nucleotide sequence ID" value="XM_014044726.1"/>
</dbReference>